<evidence type="ECO:0000256" key="3">
    <source>
        <dbReference type="ARBA" id="ARBA00030757"/>
    </source>
</evidence>
<proteinExistence type="inferred from homology"/>
<evidence type="ECO:0000313" key="4">
    <source>
        <dbReference type="EMBL" id="MFC3002187.1"/>
    </source>
</evidence>
<dbReference type="Gene3D" id="3.40.50.150">
    <property type="entry name" value="Vaccinia Virus protein VP39"/>
    <property type="match status" value="1"/>
</dbReference>
<dbReference type="Pfam" id="PF01135">
    <property type="entry name" value="PCMT"/>
    <property type="match status" value="1"/>
</dbReference>
<evidence type="ECO:0000256" key="1">
    <source>
        <dbReference type="ARBA" id="ARBA00005369"/>
    </source>
</evidence>
<dbReference type="Proteomes" id="UP001595420">
    <property type="component" value="Unassembled WGS sequence"/>
</dbReference>
<protein>
    <recommendedName>
        <fullName evidence="2">Protein-L-isoaspartate O-methyltransferase</fullName>
    </recommendedName>
    <alternativeName>
        <fullName evidence="3">Protein L-isoaspartyl methyltransferase</fullName>
    </alternativeName>
</protein>
<accession>A0ABV7BX55</accession>
<dbReference type="PANTHER" id="PTHR11579">
    <property type="entry name" value="PROTEIN-L-ISOASPARTATE O-METHYLTRANSFERASE"/>
    <property type="match status" value="1"/>
</dbReference>
<dbReference type="SUPFAM" id="SSF53335">
    <property type="entry name" value="S-adenosyl-L-methionine-dependent methyltransferases"/>
    <property type="match status" value="1"/>
</dbReference>
<dbReference type="CDD" id="cd02440">
    <property type="entry name" value="AdoMet_MTases"/>
    <property type="match status" value="1"/>
</dbReference>
<evidence type="ECO:0000313" key="5">
    <source>
        <dbReference type="Proteomes" id="UP001595420"/>
    </source>
</evidence>
<comment type="caution">
    <text evidence="4">The sequence shown here is derived from an EMBL/GenBank/DDBJ whole genome shotgun (WGS) entry which is preliminary data.</text>
</comment>
<name>A0ABV7BX55_9PROT</name>
<keyword evidence="5" id="KW-1185">Reference proteome</keyword>
<dbReference type="PANTHER" id="PTHR11579:SF18">
    <property type="entry name" value="PROTEIN-L-ISOASPARTATE O-METHYLTRANSFERASE"/>
    <property type="match status" value="1"/>
</dbReference>
<gene>
    <name evidence="4" type="ORF">ACFOD3_19960</name>
</gene>
<dbReference type="InterPro" id="IPR029063">
    <property type="entry name" value="SAM-dependent_MTases_sf"/>
</dbReference>
<reference evidence="5" key="1">
    <citation type="journal article" date="2019" name="Int. J. Syst. Evol. Microbiol.">
        <title>The Global Catalogue of Microorganisms (GCM) 10K type strain sequencing project: providing services to taxonomists for standard genome sequencing and annotation.</title>
        <authorList>
            <consortium name="The Broad Institute Genomics Platform"/>
            <consortium name="The Broad Institute Genome Sequencing Center for Infectious Disease"/>
            <person name="Wu L."/>
            <person name="Ma J."/>
        </authorList>
    </citation>
    <scope>NUCLEOTIDE SEQUENCE [LARGE SCALE GENOMIC DNA]</scope>
    <source>
        <strain evidence="5">CGMCC 1.16855</strain>
    </source>
</reference>
<comment type="similarity">
    <text evidence="1">Belongs to the methyltransferase superfamily. L-isoaspartyl/D-aspartyl protein methyltransferase family.</text>
</comment>
<sequence length="240" mass="24782">MMDLDRAAATPSKTAAADAADAMAAARRFMVDGQLRPNKVTDPALLAAMGRLPREAFLPPHLAPLAYADEDVRLPGGRALIEPMVIARLLQLLRLREGDRMLVLGAGTGYAAAVAATCGARVVAIESDAVLAGLARRAWSALLPAGAVTLVQADPAEGHAAGAPYDAILIEGQVPTVPESLAAQLAEGGRLVTVLAAAERGQASRAVWGLRQGGSFSVTDAFDCATLPLPQFQPAPGFVF</sequence>
<organism evidence="4 5">
    <name type="scientific">Falsiroseomonas tokyonensis</name>
    <dbReference type="NCBI Taxonomy" id="430521"/>
    <lineage>
        <taxon>Bacteria</taxon>
        <taxon>Pseudomonadati</taxon>
        <taxon>Pseudomonadota</taxon>
        <taxon>Alphaproteobacteria</taxon>
        <taxon>Acetobacterales</taxon>
        <taxon>Roseomonadaceae</taxon>
        <taxon>Falsiroseomonas</taxon>
    </lineage>
</organism>
<dbReference type="InterPro" id="IPR000682">
    <property type="entry name" value="PCMT"/>
</dbReference>
<evidence type="ECO:0000256" key="2">
    <source>
        <dbReference type="ARBA" id="ARBA00013346"/>
    </source>
</evidence>
<dbReference type="EMBL" id="JBHRSB010000006">
    <property type="protein sequence ID" value="MFC3002187.1"/>
    <property type="molecule type" value="Genomic_DNA"/>
</dbReference>